<keyword evidence="4" id="KW-1185">Reference proteome</keyword>
<dbReference type="KEGG" id="psuu:Psuf_071120"/>
<dbReference type="Proteomes" id="UP000503011">
    <property type="component" value="Chromosome"/>
</dbReference>
<proteinExistence type="predicted"/>
<name>A0A6F8YUQ3_9ACTN</name>
<dbReference type="RefSeq" id="WP_173161820.1">
    <property type="nucleotide sequence ID" value="NZ_AP022871.1"/>
</dbReference>
<organism evidence="3 4">
    <name type="scientific">Phytohabitans suffuscus</name>
    <dbReference type="NCBI Taxonomy" id="624315"/>
    <lineage>
        <taxon>Bacteria</taxon>
        <taxon>Bacillati</taxon>
        <taxon>Actinomycetota</taxon>
        <taxon>Actinomycetes</taxon>
        <taxon>Micromonosporales</taxon>
        <taxon>Micromonosporaceae</taxon>
    </lineage>
</organism>
<feature type="region of interest" description="Disordered" evidence="1">
    <location>
        <begin position="1"/>
        <end position="33"/>
    </location>
</feature>
<feature type="transmembrane region" description="Helical" evidence="2">
    <location>
        <begin position="54"/>
        <end position="79"/>
    </location>
</feature>
<gene>
    <name evidence="3" type="ORF">Psuf_071120</name>
</gene>
<feature type="compositionally biased region" description="Basic and acidic residues" evidence="1">
    <location>
        <begin position="1"/>
        <end position="15"/>
    </location>
</feature>
<protein>
    <submittedName>
        <fullName evidence="3">Uncharacterized protein</fullName>
    </submittedName>
</protein>
<keyword evidence="2" id="KW-0812">Transmembrane</keyword>
<dbReference type="AlphaFoldDB" id="A0A6F8YUQ3"/>
<evidence type="ECO:0000256" key="2">
    <source>
        <dbReference type="SAM" id="Phobius"/>
    </source>
</evidence>
<keyword evidence="2" id="KW-0472">Membrane</keyword>
<feature type="compositionally biased region" description="Basic and acidic residues" evidence="1">
    <location>
        <begin position="23"/>
        <end position="33"/>
    </location>
</feature>
<accession>A0A6F8YUQ3</accession>
<evidence type="ECO:0000313" key="3">
    <source>
        <dbReference type="EMBL" id="BCB89799.1"/>
    </source>
</evidence>
<keyword evidence="2" id="KW-1133">Transmembrane helix</keyword>
<evidence type="ECO:0000256" key="1">
    <source>
        <dbReference type="SAM" id="MobiDB-lite"/>
    </source>
</evidence>
<reference evidence="3 4" key="2">
    <citation type="submission" date="2020-03" db="EMBL/GenBank/DDBJ databases">
        <authorList>
            <person name="Ichikawa N."/>
            <person name="Kimura A."/>
            <person name="Kitahashi Y."/>
            <person name="Uohara A."/>
        </authorList>
    </citation>
    <scope>NUCLEOTIDE SEQUENCE [LARGE SCALE GENOMIC DNA]</scope>
    <source>
        <strain evidence="3 4">NBRC 105367</strain>
    </source>
</reference>
<reference evidence="3 4" key="1">
    <citation type="submission" date="2020-03" db="EMBL/GenBank/DDBJ databases">
        <title>Whole genome shotgun sequence of Phytohabitans suffuscus NBRC 105367.</title>
        <authorList>
            <person name="Komaki H."/>
            <person name="Tamura T."/>
        </authorList>
    </citation>
    <scope>NUCLEOTIDE SEQUENCE [LARGE SCALE GENOMIC DNA]</scope>
    <source>
        <strain evidence="3 4">NBRC 105367</strain>
    </source>
</reference>
<dbReference type="EMBL" id="AP022871">
    <property type="protein sequence ID" value="BCB89799.1"/>
    <property type="molecule type" value="Genomic_DNA"/>
</dbReference>
<evidence type="ECO:0000313" key="4">
    <source>
        <dbReference type="Proteomes" id="UP000503011"/>
    </source>
</evidence>
<sequence length="178" mass="18702">MKCGGEEKKPSGDKKPKAKKATPKPDTKKTDDGTKKVALKVAQVADLLSTIVGVVPLCGVCSAAGLVFGLIAAVAFFVADRIVDAVKALIGAGLSAILGPGGRMLENAIMAKRFAGALHHSWAKVKDIENAVSGIRWIPPRSGSRSVEALASFPPGWAPSITHWLRPRPILPGVRQRP</sequence>